<keyword evidence="4" id="KW-1185">Reference proteome</keyword>
<dbReference type="GO" id="GO:0005524">
    <property type="term" value="F:ATP binding"/>
    <property type="evidence" value="ECO:0007669"/>
    <property type="project" value="InterPro"/>
</dbReference>
<dbReference type="Pfam" id="PF07728">
    <property type="entry name" value="AAA_5"/>
    <property type="match status" value="3"/>
</dbReference>
<feature type="region of interest" description="Disordered" evidence="1">
    <location>
        <begin position="1026"/>
        <end position="1055"/>
    </location>
</feature>
<dbReference type="GO" id="GO:0005737">
    <property type="term" value="C:cytoplasm"/>
    <property type="evidence" value="ECO:0007669"/>
    <property type="project" value="TreeGrafter"/>
</dbReference>
<evidence type="ECO:0000313" key="4">
    <source>
        <dbReference type="Proteomes" id="UP000054007"/>
    </source>
</evidence>
<proteinExistence type="predicted"/>
<dbReference type="InterPro" id="IPR039891">
    <property type="entry name" value="VWA8"/>
</dbReference>
<dbReference type="InterPro" id="IPR027417">
    <property type="entry name" value="P-loop_NTPase"/>
</dbReference>
<dbReference type="OrthoDB" id="5186at2759"/>
<feature type="domain" description="ATPase dynein-related AAA" evidence="2">
    <location>
        <begin position="72"/>
        <end position="222"/>
    </location>
</feature>
<name>A0A0D7BJ56_9AGAR</name>
<dbReference type="STRING" id="1314674.A0A0D7BJ56"/>
<dbReference type="InterPro" id="IPR011704">
    <property type="entry name" value="ATPase_dyneun-rel_AAA"/>
</dbReference>
<organism evidence="3 4">
    <name type="scientific">Cylindrobasidium torrendii FP15055 ss-10</name>
    <dbReference type="NCBI Taxonomy" id="1314674"/>
    <lineage>
        <taxon>Eukaryota</taxon>
        <taxon>Fungi</taxon>
        <taxon>Dikarya</taxon>
        <taxon>Basidiomycota</taxon>
        <taxon>Agaricomycotina</taxon>
        <taxon>Agaricomycetes</taxon>
        <taxon>Agaricomycetidae</taxon>
        <taxon>Agaricales</taxon>
        <taxon>Marasmiineae</taxon>
        <taxon>Physalacriaceae</taxon>
        <taxon>Cylindrobasidium</taxon>
    </lineage>
</organism>
<dbReference type="InterPro" id="IPR036465">
    <property type="entry name" value="vWFA_dom_sf"/>
</dbReference>
<dbReference type="Gene3D" id="3.40.50.300">
    <property type="entry name" value="P-loop containing nucleotide triphosphate hydrolases"/>
    <property type="match status" value="2"/>
</dbReference>
<dbReference type="Proteomes" id="UP000054007">
    <property type="component" value="Unassembled WGS sequence"/>
</dbReference>
<dbReference type="PANTHER" id="PTHR21610">
    <property type="entry name" value="VON WILLEBRAND FACTOR A DOMAIN-CONTAINING PROTEIN 8"/>
    <property type="match status" value="1"/>
</dbReference>
<evidence type="ECO:0000256" key="1">
    <source>
        <dbReference type="SAM" id="MobiDB-lite"/>
    </source>
</evidence>
<gene>
    <name evidence="3" type="ORF">CYLTODRAFT_488278</name>
</gene>
<feature type="compositionally biased region" description="Gly residues" evidence="1">
    <location>
        <begin position="1045"/>
        <end position="1055"/>
    </location>
</feature>
<feature type="domain" description="ATPase dynein-related AAA" evidence="2">
    <location>
        <begin position="752"/>
        <end position="883"/>
    </location>
</feature>
<dbReference type="EMBL" id="KN880471">
    <property type="protein sequence ID" value="KIY70240.1"/>
    <property type="molecule type" value="Genomic_DNA"/>
</dbReference>
<evidence type="ECO:0000313" key="3">
    <source>
        <dbReference type="EMBL" id="KIY70240.1"/>
    </source>
</evidence>
<dbReference type="GO" id="GO:0016887">
    <property type="term" value="F:ATP hydrolysis activity"/>
    <property type="evidence" value="ECO:0007669"/>
    <property type="project" value="InterPro"/>
</dbReference>
<dbReference type="SUPFAM" id="SSF52540">
    <property type="entry name" value="P-loop containing nucleoside triphosphate hydrolases"/>
    <property type="match status" value="2"/>
</dbReference>
<dbReference type="SUPFAM" id="SSF53300">
    <property type="entry name" value="vWA-like"/>
    <property type="match status" value="1"/>
</dbReference>
<evidence type="ECO:0000259" key="2">
    <source>
        <dbReference type="Pfam" id="PF07728"/>
    </source>
</evidence>
<protein>
    <recommendedName>
        <fullName evidence="2">ATPase dynein-related AAA domain-containing protein</fullName>
    </recommendedName>
</protein>
<dbReference type="PANTHER" id="PTHR21610:SF9">
    <property type="entry name" value="VON WILLEBRAND FACTOR A DOMAIN-CONTAINING PROTEIN 8"/>
    <property type="match status" value="1"/>
</dbReference>
<feature type="domain" description="ATPase dynein-related AAA" evidence="2">
    <location>
        <begin position="437"/>
        <end position="551"/>
    </location>
</feature>
<accession>A0A0D7BJ56</accession>
<feature type="compositionally biased region" description="Basic and acidic residues" evidence="1">
    <location>
        <begin position="1026"/>
        <end position="1042"/>
    </location>
</feature>
<sequence>MAHTRRLSQLLSSLAPSQASIGTLKLGDVTYDVSASKTPSRLVKSTDLLDLRDPFNLDNLHFILQKYLLGQDVFLVSQPGPYARRLALTFANIINSEYEYVALHRDVGETELKQGREIRAGGSLVYVDSPTVNAAKNGRLLILEGIEKAERGIMPLLNNLLENREMNLDDGSHIIHPHRYDLMDGSRTQFIPAHRNFRVIAIAAPVPPYPGYPLDPPFRSRFQARFIDPLGSMVALSHGTPDPLSPLFNKLKDLILALQYSTETRHALEPISKTTLPPFPQTALVKLKALLTLFPASPTLSPTQLTRLLISVHPALIYAPPQAWVTLNRHAEDLEIGHLSATLENDTGLLGYQLNSISRSSPSTAELTFLSSTGTQVKCTVPAGPKELLPFPLQVAGLHNTERFSGLLTSMLQAHALGYDISYIPPAQPFTASTSTSTLVATFAKLLGYDTDVVHMYKELGGRELLMRRHILDGGATTWEPSTLVQAAWDGRLVHLSGLDVIGATAGSLGRMMQDRETELWAGRRLVASASEDGTELSAASKAFRVIVTASKSLPLRDWLSDEHANMFFAVPAQPMDHVEERAVLNNAAHGVPANILESLLQFAEKYRVSIGQDNVQRHRKLGTRTLVRIAKRLAAYPDASELRVILRRVLLAEFLPPTERTGLEDMLELVGIPEGGAKFNPNPAVVDNTLTFPAPTVPGSTGAAVSIPLFNPKQDEEGVSLIPYMDHFYENSVQTGMMRDIVLDMEVLGEHLVLLGNQGVGKNKIVDRLCQLLQRPREYVQLHRDTTVNQLMFTTTLESGVLKYTDSPLLRAIRYGRVIVVDEADKAPEHVVAIFKSLAGSGEMSLSDGRRVCRTGSERPGDIVVHNNFRLVLLANRPGYPFLGNHFLQVLGENFSAHAVGNPDEASERKLLEQLAPDMDAHTIQKLVSTFQDLRIGYESGTLGYPYSLRELINLVKHLQAYPTDSLDNALRNVFDFDVYKPDTIDKLETILIKNGLQVSHLGLDAARESAKKIEDIQFVPKETDLAGPKEGKHDDEDHHGGNTWAGGTGGRDTAGLGGRGGYKRLWKGGEIKQVSEELKADVPEHIKERARLMAKEELAQRLKDLDMGPVEAQEYSNILRATESHMNSLFDLLENLAAKEEERVWIKRQTDGELDDSRLTEGLTGEATVYKRRGMEKPELGRPQIKPKRIRFIFDVSASMYRFQYDGRLKRSQETAVMLMETFDRLSRKDKYVWDMYGHSGDGPEIPLVQADAYPATVKDRWKVVEKMEVIPQYAFAGDYTVEAIRKGVQQVAKYDADDWFVIAITDANFGRYNIQPEDITRAMKKDPKVNTALVCIGEGAEAPWISKRLPGQGFTVRNTSDIPAVLRSILSTMVNR</sequence>
<reference evidence="3 4" key="1">
    <citation type="journal article" date="2015" name="Fungal Genet. Biol.">
        <title>Evolution of novel wood decay mechanisms in Agaricales revealed by the genome sequences of Fistulina hepatica and Cylindrobasidium torrendii.</title>
        <authorList>
            <person name="Floudas D."/>
            <person name="Held B.W."/>
            <person name="Riley R."/>
            <person name="Nagy L.G."/>
            <person name="Koehler G."/>
            <person name="Ransdell A.S."/>
            <person name="Younus H."/>
            <person name="Chow J."/>
            <person name="Chiniquy J."/>
            <person name="Lipzen A."/>
            <person name="Tritt A."/>
            <person name="Sun H."/>
            <person name="Haridas S."/>
            <person name="LaButti K."/>
            <person name="Ohm R.A."/>
            <person name="Kues U."/>
            <person name="Blanchette R.A."/>
            <person name="Grigoriev I.V."/>
            <person name="Minto R.E."/>
            <person name="Hibbett D.S."/>
        </authorList>
    </citation>
    <scope>NUCLEOTIDE SEQUENCE [LARGE SCALE GENOMIC DNA]</scope>
    <source>
        <strain evidence="3 4">FP15055 ss-10</strain>
    </source>
</reference>